<dbReference type="Pfam" id="PF02628">
    <property type="entry name" value="COX15-CtaA"/>
    <property type="match status" value="1"/>
</dbReference>
<dbReference type="InterPro" id="IPR050450">
    <property type="entry name" value="COX15/CtaA_HemeA_synthase"/>
</dbReference>
<comment type="subcellular location">
    <subcellularLocation>
        <location evidence="1">Membrane</location>
        <topology evidence="1">Multi-pass membrane protein</topology>
    </subcellularLocation>
</comment>
<evidence type="ECO:0000256" key="11">
    <source>
        <dbReference type="ARBA" id="ARBA00023444"/>
    </source>
</evidence>
<feature type="transmembrane region" description="Helical" evidence="12">
    <location>
        <begin position="37"/>
        <end position="57"/>
    </location>
</feature>
<keyword evidence="6" id="KW-0560">Oxidoreductase</keyword>
<evidence type="ECO:0000256" key="10">
    <source>
        <dbReference type="ARBA" id="ARBA00023157"/>
    </source>
</evidence>
<keyword evidence="7" id="KW-0408">Iron</keyword>
<evidence type="ECO:0000256" key="1">
    <source>
        <dbReference type="ARBA" id="ARBA00004141"/>
    </source>
</evidence>
<dbReference type="RefSeq" id="WP_229880608.1">
    <property type="nucleotide sequence ID" value="NZ_BMWA01000006.1"/>
</dbReference>
<gene>
    <name evidence="13" type="ORF">ACFQMH_09145</name>
</gene>
<feature type="transmembrane region" description="Helical" evidence="12">
    <location>
        <begin position="189"/>
        <end position="213"/>
    </location>
</feature>
<feature type="transmembrane region" description="Helical" evidence="12">
    <location>
        <begin position="122"/>
        <end position="144"/>
    </location>
</feature>
<evidence type="ECO:0000256" key="9">
    <source>
        <dbReference type="ARBA" id="ARBA00023136"/>
    </source>
</evidence>
<feature type="transmembrane region" description="Helical" evidence="12">
    <location>
        <begin position="93"/>
        <end position="110"/>
    </location>
</feature>
<feature type="transmembrane region" description="Helical" evidence="12">
    <location>
        <begin position="290"/>
        <end position="311"/>
    </location>
</feature>
<evidence type="ECO:0000256" key="3">
    <source>
        <dbReference type="ARBA" id="ARBA00022692"/>
    </source>
</evidence>
<feature type="transmembrane region" description="Helical" evidence="12">
    <location>
        <begin position="233"/>
        <end position="255"/>
    </location>
</feature>
<accession>A0ABW2E016</accession>
<comment type="pathway">
    <text evidence="11">Porphyrin-containing compound metabolism.</text>
</comment>
<proteinExistence type="predicted"/>
<reference evidence="14" key="1">
    <citation type="journal article" date="2019" name="Int. J. Syst. Evol. Microbiol.">
        <title>The Global Catalogue of Microorganisms (GCM) 10K type strain sequencing project: providing services to taxonomists for standard genome sequencing and annotation.</title>
        <authorList>
            <consortium name="The Broad Institute Genomics Platform"/>
            <consortium name="The Broad Institute Genome Sequencing Center for Infectious Disease"/>
            <person name="Wu L."/>
            <person name="Ma J."/>
        </authorList>
    </citation>
    <scope>NUCLEOTIDE SEQUENCE [LARGE SCALE GENOMIC DNA]</scope>
    <source>
        <strain evidence="14">JCM 4855</strain>
    </source>
</reference>
<organism evidence="13 14">
    <name type="scientific">Streptomyces viridiviolaceus</name>
    <dbReference type="NCBI Taxonomy" id="68282"/>
    <lineage>
        <taxon>Bacteria</taxon>
        <taxon>Bacillati</taxon>
        <taxon>Actinomycetota</taxon>
        <taxon>Actinomycetes</taxon>
        <taxon>Kitasatosporales</taxon>
        <taxon>Streptomycetaceae</taxon>
        <taxon>Streptomyces</taxon>
    </lineage>
</organism>
<evidence type="ECO:0000256" key="8">
    <source>
        <dbReference type="ARBA" id="ARBA00023133"/>
    </source>
</evidence>
<dbReference type="PANTHER" id="PTHR35457:SF1">
    <property type="entry name" value="HEME A SYNTHASE"/>
    <property type="match status" value="1"/>
</dbReference>
<comment type="caution">
    <text evidence="13">The sequence shown here is derived from an EMBL/GenBank/DDBJ whole genome shotgun (WGS) entry which is preliminary data.</text>
</comment>
<protein>
    <submittedName>
        <fullName evidence="13">Heme A synthase</fullName>
    </submittedName>
</protein>
<dbReference type="InterPro" id="IPR003780">
    <property type="entry name" value="COX15/CtaA_fam"/>
</dbReference>
<feature type="transmembrane region" description="Helical" evidence="12">
    <location>
        <begin position="267"/>
        <end position="284"/>
    </location>
</feature>
<feature type="transmembrane region" description="Helical" evidence="12">
    <location>
        <begin position="150"/>
        <end position="168"/>
    </location>
</feature>
<keyword evidence="9 12" id="KW-0472">Membrane</keyword>
<dbReference type="EMBL" id="JBHSYM010000022">
    <property type="protein sequence ID" value="MFC7011863.1"/>
    <property type="molecule type" value="Genomic_DNA"/>
</dbReference>
<keyword evidence="3 12" id="KW-0812">Transmembrane</keyword>
<keyword evidence="2" id="KW-1003">Cell membrane</keyword>
<evidence type="ECO:0000256" key="7">
    <source>
        <dbReference type="ARBA" id="ARBA00023004"/>
    </source>
</evidence>
<evidence type="ECO:0000256" key="4">
    <source>
        <dbReference type="ARBA" id="ARBA00022723"/>
    </source>
</evidence>
<evidence type="ECO:0000256" key="5">
    <source>
        <dbReference type="ARBA" id="ARBA00022989"/>
    </source>
</evidence>
<evidence type="ECO:0000313" key="13">
    <source>
        <dbReference type="EMBL" id="MFC7011863.1"/>
    </source>
</evidence>
<keyword evidence="10" id="KW-1015">Disulfide bond</keyword>
<dbReference type="PANTHER" id="PTHR35457">
    <property type="entry name" value="HEME A SYNTHASE"/>
    <property type="match status" value="1"/>
</dbReference>
<evidence type="ECO:0000256" key="6">
    <source>
        <dbReference type="ARBA" id="ARBA00023002"/>
    </source>
</evidence>
<sequence>MERVPNVTRADAAAAVRNPLAFIAARWTPDPRTVRRAAMSALVMSVIIVVTGGAVRLTGSGLGCPTWPKCTDDSLTTTSEMGVHGVIEFGNRMLTYVLCAAVGWAIIAARSQKPYRRSLTRLGWTQFWIVMSNAVLGGIVVLVGLNPYTVAAHFIATSALIAVATVMWHRTREGDAAPRPLVGRSVQQLVWVLVVVSALLIAVGTVVTGAGPHAGDSSEVERMPLDWETVTKLHAVLAWIVVTLTFALWFVLKAVDAPRGPLNRTRDLFLVLLAQGVIGYVQYFTDLPEVLVGLHMLGSALVWIAVVLVLLSLRERPEVRAGVPEPAAEGALSRA</sequence>
<keyword evidence="14" id="KW-1185">Reference proteome</keyword>
<keyword evidence="4" id="KW-0479">Metal-binding</keyword>
<evidence type="ECO:0000313" key="14">
    <source>
        <dbReference type="Proteomes" id="UP001596409"/>
    </source>
</evidence>
<keyword evidence="8" id="KW-0350">Heme biosynthesis</keyword>
<name>A0ABW2E016_9ACTN</name>
<evidence type="ECO:0000256" key="12">
    <source>
        <dbReference type="SAM" id="Phobius"/>
    </source>
</evidence>
<dbReference type="Proteomes" id="UP001596409">
    <property type="component" value="Unassembled WGS sequence"/>
</dbReference>
<evidence type="ECO:0000256" key="2">
    <source>
        <dbReference type="ARBA" id="ARBA00022475"/>
    </source>
</evidence>
<keyword evidence="5 12" id="KW-1133">Transmembrane helix</keyword>